<keyword evidence="2" id="KW-1185">Reference proteome</keyword>
<comment type="caution">
    <text evidence="1">The sequence shown here is derived from an EMBL/GenBank/DDBJ whole genome shotgun (WGS) entry which is preliminary data.</text>
</comment>
<sequence>MSTIGPTLEQRQQLSFRELQDELHTLNREILIIASGVPVPPDAFTLFCQAKIAEGHSSIPGLQGKQQDINKELAYLWSTEPTGDDGSAVIDTREKEDLIKQEQKLWAKYRKSLDLEEPLDFMAQIFDDPDFDYGWFFFRFSAHKVLNGFQSDLLLSSMWTTMLLEEKVIYEMRGRKLAEIVERSKNGELDVDQLENLDELYSYLPMSTYARLGIRAREHWDV</sequence>
<accession>A0A4Q2CZC6</accession>
<dbReference type="AlphaFoldDB" id="A0A4Q2CZC6"/>
<protein>
    <submittedName>
        <fullName evidence="1">Uncharacterized protein</fullName>
    </submittedName>
</protein>
<evidence type="ECO:0000313" key="1">
    <source>
        <dbReference type="EMBL" id="RXW12183.1"/>
    </source>
</evidence>
<organism evidence="1 2">
    <name type="scientific">Candolleomyces aberdarensis</name>
    <dbReference type="NCBI Taxonomy" id="2316362"/>
    <lineage>
        <taxon>Eukaryota</taxon>
        <taxon>Fungi</taxon>
        <taxon>Dikarya</taxon>
        <taxon>Basidiomycota</taxon>
        <taxon>Agaricomycotina</taxon>
        <taxon>Agaricomycetes</taxon>
        <taxon>Agaricomycetidae</taxon>
        <taxon>Agaricales</taxon>
        <taxon>Agaricineae</taxon>
        <taxon>Psathyrellaceae</taxon>
        <taxon>Candolleomyces</taxon>
    </lineage>
</organism>
<name>A0A4Q2CZC6_9AGAR</name>
<evidence type="ECO:0000313" key="2">
    <source>
        <dbReference type="Proteomes" id="UP000290288"/>
    </source>
</evidence>
<dbReference type="EMBL" id="SDEE01001365">
    <property type="protein sequence ID" value="RXW12183.1"/>
    <property type="molecule type" value="Genomic_DNA"/>
</dbReference>
<proteinExistence type="predicted"/>
<dbReference type="Proteomes" id="UP000290288">
    <property type="component" value="Unassembled WGS sequence"/>
</dbReference>
<reference evidence="1 2" key="1">
    <citation type="submission" date="2019-01" db="EMBL/GenBank/DDBJ databases">
        <title>Draft genome sequence of Psathyrella aberdarensis IHI B618.</title>
        <authorList>
            <person name="Buettner E."/>
            <person name="Kellner H."/>
        </authorList>
    </citation>
    <scope>NUCLEOTIDE SEQUENCE [LARGE SCALE GENOMIC DNA]</scope>
    <source>
        <strain evidence="1 2">IHI B618</strain>
    </source>
</reference>
<gene>
    <name evidence="1" type="ORF">EST38_g13670</name>
</gene>
<dbReference type="OrthoDB" id="3077664at2759"/>